<dbReference type="CDD" id="cd07765">
    <property type="entry name" value="KRAB_A-box"/>
    <property type="match status" value="1"/>
</dbReference>
<gene>
    <name evidence="1" type="primary">ZFP14</name>
</gene>
<dbReference type="SMART" id="SM00349">
    <property type="entry name" value="KRAB"/>
    <property type="match status" value="1"/>
</dbReference>
<dbReference type="Proteomes" id="UP000008227">
    <property type="component" value="Chromosome 6"/>
</dbReference>
<dbReference type="Ensembl" id="ENSSSCT00000095737.1">
    <property type="protein sequence ID" value="ENSSSCP00000079777.1"/>
    <property type="gene ID" value="ENSSSCG00000032673.3"/>
</dbReference>
<accession>A0A4X1TCL2</accession>
<protein>
    <submittedName>
        <fullName evidence="1">ZFP14 zinc finger protein</fullName>
    </submittedName>
</protein>
<dbReference type="Gene3D" id="6.10.140.140">
    <property type="match status" value="1"/>
</dbReference>
<reference evidence="1" key="2">
    <citation type="submission" date="2025-08" db="UniProtKB">
        <authorList>
            <consortium name="Ensembl"/>
        </authorList>
    </citation>
    <scope>IDENTIFICATION</scope>
</reference>
<dbReference type="PROSITE" id="PS50805">
    <property type="entry name" value="KRAB"/>
    <property type="match status" value="1"/>
</dbReference>
<dbReference type="SUPFAM" id="SSF109640">
    <property type="entry name" value="KRAB domain (Kruppel-associated box)"/>
    <property type="match status" value="1"/>
</dbReference>
<dbReference type="GO" id="GO:0006355">
    <property type="term" value="P:regulation of DNA-templated transcription"/>
    <property type="evidence" value="ECO:0007669"/>
    <property type="project" value="InterPro"/>
</dbReference>
<dbReference type="InterPro" id="IPR036051">
    <property type="entry name" value="KRAB_dom_sf"/>
</dbReference>
<evidence type="ECO:0000313" key="1">
    <source>
        <dbReference type="Ensembl" id="ENSSSCP00000079777.1"/>
    </source>
</evidence>
<dbReference type="AlphaFoldDB" id="A0A4X1TCL2"/>
<sequence length="80" mass="9281">MAHGSVTFRDVAIDFSQEEWEFLDAAQRDLYRDVMWENYSNFISLAGPSISKPDVITLLDEGKEPWMVVREGTRRHHPGE</sequence>
<organism evidence="1 2">
    <name type="scientific">Sus scrofa</name>
    <name type="common">Pig</name>
    <dbReference type="NCBI Taxonomy" id="9823"/>
    <lineage>
        <taxon>Eukaryota</taxon>
        <taxon>Metazoa</taxon>
        <taxon>Chordata</taxon>
        <taxon>Craniata</taxon>
        <taxon>Vertebrata</taxon>
        <taxon>Euteleostomi</taxon>
        <taxon>Mammalia</taxon>
        <taxon>Eutheria</taxon>
        <taxon>Laurasiatheria</taxon>
        <taxon>Artiodactyla</taxon>
        <taxon>Suina</taxon>
        <taxon>Suidae</taxon>
        <taxon>Sus</taxon>
    </lineage>
</organism>
<dbReference type="PANTHER" id="PTHR23232">
    <property type="entry name" value="KRAB DOMAIN C2H2 ZINC FINGER"/>
    <property type="match status" value="1"/>
</dbReference>
<dbReference type="GeneTree" id="ENSGT00940000162016"/>
<reference evidence="1" key="1">
    <citation type="journal article" date="2020" name="Gigascience">
        <title>An improved pig reference genome sequence to enable pig genetics and genomics research.</title>
        <authorList>
            <person name="Warr A."/>
            <person name="Affara N."/>
            <person name="Aken B."/>
            <person name="Beiki H."/>
            <person name="Bickhart D.M."/>
            <person name="Billis K."/>
            <person name="Chow W."/>
            <person name="Eory L."/>
            <person name="Finlayson H.A."/>
            <person name="Flicek P."/>
            <person name="Giron C.G."/>
            <person name="Griffin D.K."/>
            <person name="Hall R."/>
            <person name="Hannum G."/>
            <person name="Hourlier T."/>
            <person name="Howe K."/>
            <person name="Hume D.A."/>
            <person name="Izuogu O."/>
            <person name="Kim K."/>
            <person name="Koren S."/>
            <person name="Liu H."/>
            <person name="Manchanda N."/>
            <person name="Martin F.J."/>
            <person name="Nonneman D.J."/>
            <person name="O'Connor R.E."/>
            <person name="Phillippy A.M."/>
            <person name="Rohrer G.A."/>
            <person name="Rosen B.D."/>
            <person name="Rund L.A."/>
            <person name="Sargent C.A."/>
            <person name="Schook L.B."/>
            <person name="Schroeder S.G."/>
            <person name="Schwartz A.S."/>
            <person name="Skinner B.M."/>
            <person name="Talbot R."/>
            <person name="Tseng E."/>
            <person name="Tuggle C.K."/>
            <person name="Watson M."/>
            <person name="Smith T.P.L."/>
            <person name="Archibald A.L."/>
        </authorList>
    </citation>
    <scope>NUCLEOTIDE SEQUENCE [LARGE SCALE GENOMIC DNA]</scope>
    <source>
        <strain evidence="1">Duroc</strain>
    </source>
</reference>
<dbReference type="InterPro" id="IPR001909">
    <property type="entry name" value="KRAB"/>
</dbReference>
<name>A0A4X1TCL2_PIG</name>
<dbReference type="InterPro" id="IPR050169">
    <property type="entry name" value="Krueppel_C2H2_ZnF"/>
</dbReference>
<keyword evidence="2" id="KW-1185">Reference proteome</keyword>
<dbReference type="PANTHER" id="PTHR23232:SF157">
    <property type="entry name" value="ZINC FINGER PROTEIN 525"/>
    <property type="match status" value="1"/>
</dbReference>
<proteinExistence type="predicted"/>
<dbReference type="Pfam" id="PF01352">
    <property type="entry name" value="KRAB"/>
    <property type="match status" value="1"/>
</dbReference>
<accession>A0A8W4FKN2</accession>
<evidence type="ECO:0000313" key="2">
    <source>
        <dbReference type="Proteomes" id="UP000008227"/>
    </source>
</evidence>
<reference evidence="1" key="3">
    <citation type="submission" date="2025-09" db="UniProtKB">
        <authorList>
            <consortium name="Ensembl"/>
        </authorList>
    </citation>
    <scope>IDENTIFICATION</scope>
</reference>